<evidence type="ECO:0000256" key="1">
    <source>
        <dbReference type="SAM" id="Phobius"/>
    </source>
</evidence>
<accession>A0AAD3DAK3</accession>
<feature type="transmembrane region" description="Helical" evidence="1">
    <location>
        <begin position="110"/>
        <end position="130"/>
    </location>
</feature>
<feature type="transmembrane region" description="Helical" evidence="1">
    <location>
        <begin position="80"/>
        <end position="103"/>
    </location>
</feature>
<evidence type="ECO:0000256" key="2">
    <source>
        <dbReference type="SAM" id="SignalP"/>
    </source>
</evidence>
<keyword evidence="1" id="KW-0472">Membrane</keyword>
<dbReference type="EMBL" id="BLLK01000069">
    <property type="protein sequence ID" value="GFH60896.1"/>
    <property type="molecule type" value="Genomic_DNA"/>
</dbReference>
<comment type="caution">
    <text evidence="3">The sequence shown here is derived from an EMBL/GenBank/DDBJ whole genome shotgun (WGS) entry which is preliminary data.</text>
</comment>
<keyword evidence="1" id="KW-0812">Transmembrane</keyword>
<feature type="signal peptide" evidence="2">
    <location>
        <begin position="1"/>
        <end position="23"/>
    </location>
</feature>
<gene>
    <name evidence="3" type="ORF">CTEN210_17372</name>
</gene>
<reference evidence="3 4" key="1">
    <citation type="journal article" date="2021" name="Sci. Rep.">
        <title>The genome of the diatom Chaetoceros tenuissimus carries an ancient integrated fragment of an extant virus.</title>
        <authorList>
            <person name="Hongo Y."/>
            <person name="Kimura K."/>
            <person name="Takaki Y."/>
            <person name="Yoshida Y."/>
            <person name="Baba S."/>
            <person name="Kobayashi G."/>
            <person name="Nagasaki K."/>
            <person name="Hano T."/>
            <person name="Tomaru Y."/>
        </authorList>
    </citation>
    <scope>NUCLEOTIDE SEQUENCE [LARGE SCALE GENOMIC DNA]</scope>
    <source>
        <strain evidence="3 4">NIES-3715</strain>
    </source>
</reference>
<keyword evidence="1" id="KW-1133">Transmembrane helix</keyword>
<evidence type="ECO:0008006" key="5">
    <source>
        <dbReference type="Google" id="ProtNLM"/>
    </source>
</evidence>
<keyword evidence="4" id="KW-1185">Reference proteome</keyword>
<dbReference type="SUPFAM" id="SSF57783">
    <property type="entry name" value="Zinc beta-ribbon"/>
    <property type="match status" value="1"/>
</dbReference>
<evidence type="ECO:0000313" key="4">
    <source>
        <dbReference type="Proteomes" id="UP001054902"/>
    </source>
</evidence>
<dbReference type="AlphaFoldDB" id="A0AAD3DAK3"/>
<dbReference type="Proteomes" id="UP001054902">
    <property type="component" value="Unassembled WGS sequence"/>
</dbReference>
<organism evidence="3 4">
    <name type="scientific">Chaetoceros tenuissimus</name>
    <dbReference type="NCBI Taxonomy" id="426638"/>
    <lineage>
        <taxon>Eukaryota</taxon>
        <taxon>Sar</taxon>
        <taxon>Stramenopiles</taxon>
        <taxon>Ochrophyta</taxon>
        <taxon>Bacillariophyta</taxon>
        <taxon>Coscinodiscophyceae</taxon>
        <taxon>Chaetocerotophycidae</taxon>
        <taxon>Chaetocerotales</taxon>
        <taxon>Chaetocerotaceae</taxon>
        <taxon>Chaetoceros</taxon>
    </lineage>
</organism>
<feature type="chain" id="PRO_5042183742" description="TFIIB-type domain-containing protein" evidence="2">
    <location>
        <begin position="24"/>
        <end position="239"/>
    </location>
</feature>
<evidence type="ECO:0000313" key="3">
    <source>
        <dbReference type="EMBL" id="GFH60896.1"/>
    </source>
</evidence>
<sequence>MYPSRNQYLVVAGILLCSSKVMGFTTPSSRSMPSIMSPAASSFTSPFRLPSYTSSTSLSMGYNLPPGGGDNDPKDAISSVVTPILGIAATVAFFLSPLGSIFFAITNSIFLLLLLLPLVASIAFTGWQYFYTIEAPCPSCGVPTRVLKDEEAGPNICLNCGSLVRANIDKDGIELCNNPNDIYDENSRISSLFDLFTGGVDSGNSGGVFYEETTTTIETKQDKQRRERTIIDVDVTKDD</sequence>
<name>A0AAD3DAK3_9STRA</name>
<keyword evidence="2" id="KW-0732">Signal</keyword>
<proteinExistence type="predicted"/>
<protein>
    <recommendedName>
        <fullName evidence="5">TFIIB-type domain-containing protein</fullName>
    </recommendedName>
</protein>